<name>A0A0F9UKU3_9ZZZZ</name>
<dbReference type="AlphaFoldDB" id="A0A0F9UKU3"/>
<organism evidence="1">
    <name type="scientific">marine sediment metagenome</name>
    <dbReference type="NCBI Taxonomy" id="412755"/>
    <lineage>
        <taxon>unclassified sequences</taxon>
        <taxon>metagenomes</taxon>
        <taxon>ecological metagenomes</taxon>
    </lineage>
</organism>
<accession>A0A0F9UKU3</accession>
<dbReference type="EMBL" id="LAZR01000131">
    <property type="protein sequence ID" value="KKN88037.1"/>
    <property type="molecule type" value="Genomic_DNA"/>
</dbReference>
<protein>
    <submittedName>
        <fullName evidence="1">Uncharacterized protein</fullName>
    </submittedName>
</protein>
<sequence length="155" mass="16816">MPLPVNEPKVLILDLIEAKWLAANVVGDMTPDFHTGWWNPRSLRPQITFTNQDEVYQGVSGYGAIGAAGPVQIADGTLSVNCWAVRDEGAGGTNPKKLVREMAEEVRRIILANVVLVTNLEYVSVLSVVDVAPVAGNKPVVFRKSITVGFNWSTT</sequence>
<evidence type="ECO:0000313" key="1">
    <source>
        <dbReference type="EMBL" id="KKN88037.1"/>
    </source>
</evidence>
<reference evidence="1" key="1">
    <citation type="journal article" date="2015" name="Nature">
        <title>Complex archaea that bridge the gap between prokaryotes and eukaryotes.</title>
        <authorList>
            <person name="Spang A."/>
            <person name="Saw J.H."/>
            <person name="Jorgensen S.L."/>
            <person name="Zaremba-Niedzwiedzka K."/>
            <person name="Martijn J."/>
            <person name="Lind A.E."/>
            <person name="van Eijk R."/>
            <person name="Schleper C."/>
            <person name="Guy L."/>
            <person name="Ettema T.J."/>
        </authorList>
    </citation>
    <scope>NUCLEOTIDE SEQUENCE</scope>
</reference>
<comment type="caution">
    <text evidence="1">The sequence shown here is derived from an EMBL/GenBank/DDBJ whole genome shotgun (WGS) entry which is preliminary data.</text>
</comment>
<gene>
    <name evidence="1" type="ORF">LCGC14_0251090</name>
</gene>
<proteinExistence type="predicted"/>